<evidence type="ECO:0000313" key="5">
    <source>
        <dbReference type="WBParaSite" id="scaffold34652_cov210.g21491"/>
    </source>
</evidence>
<evidence type="ECO:0000313" key="4">
    <source>
        <dbReference type="Proteomes" id="UP000887561"/>
    </source>
</evidence>
<name>A0A915MC83_MELJA</name>
<keyword evidence="3" id="KW-1133">Transmembrane helix</keyword>
<reference evidence="5" key="1">
    <citation type="submission" date="2022-11" db="UniProtKB">
        <authorList>
            <consortium name="WormBaseParasite"/>
        </authorList>
    </citation>
    <scope>IDENTIFICATION</scope>
</reference>
<accession>A0A915MC83</accession>
<evidence type="ECO:0000256" key="2">
    <source>
        <dbReference type="SAM" id="MobiDB-lite"/>
    </source>
</evidence>
<feature type="compositionally biased region" description="Basic and acidic residues" evidence="2">
    <location>
        <begin position="176"/>
        <end position="201"/>
    </location>
</feature>
<keyword evidence="3" id="KW-0472">Membrane</keyword>
<feature type="region of interest" description="Disordered" evidence="2">
    <location>
        <begin position="224"/>
        <end position="246"/>
    </location>
</feature>
<proteinExistence type="predicted"/>
<sequence length="609" mass="70889">MPEVIGWEVKIQEGRLTSKDQTVNKILEFVDMFLKRNDKENYQKLNSVEMPKEGCHLNFPLEKDIFAKAYIFDLGTTVMEDELEKLKRTLALLEGLYMGKGGFGKGENVVLTLENITKIVANIEKNRLSNIKETARRIYHKCRELVDKIIENVENEINGKLPPGYIVRDEDELSPSEEKEFKGETSKTMKKDKAESSKKEEEVDDETTPLLGKEHGYHISEVEEKLGEKNAPLPSKEHDEEGDISKDEKLETAEEIIKKMKSLGKKEKEDFDKQLKKEIAGLAANLEKELLEEIKKEEDRHKKLEIINKHKKDIQEWKQEAERQFKQKIQVKEDEKVKKKLEKTKIHPFDFLQTVSFDVRIKPLDKRFKGISGLEYEDIVQFFKNHERFNEKDGQLNQKAIEFLYNEFKEIRKNKTGALPMEALSHLPMELPNKALTYLNEEFKKIEKNVFQQGWDWIKSKFVKPKTEEDFGMDVMRRYQQKISEIDQKIEKCYQLKEPIKRVISRKVEEEDVEMYKEFRGRLGAQILLSVYNAKQLTKDIAYGMVLSLVGAGFIGTLLDVFIWPAMITAMAHVCPFLVIPFTIASSTSGALVPMEFAEWEENTRAALF</sequence>
<feature type="transmembrane region" description="Helical" evidence="3">
    <location>
        <begin position="574"/>
        <end position="593"/>
    </location>
</feature>
<feature type="coiled-coil region" evidence="1">
    <location>
        <begin position="287"/>
        <end position="334"/>
    </location>
</feature>
<feature type="region of interest" description="Disordered" evidence="2">
    <location>
        <begin position="166"/>
        <end position="208"/>
    </location>
</feature>
<dbReference type="AlphaFoldDB" id="A0A915MC83"/>
<dbReference type="Proteomes" id="UP000887561">
    <property type="component" value="Unplaced"/>
</dbReference>
<feature type="transmembrane region" description="Helical" evidence="3">
    <location>
        <begin position="541"/>
        <end position="562"/>
    </location>
</feature>
<evidence type="ECO:0000256" key="3">
    <source>
        <dbReference type="SAM" id="Phobius"/>
    </source>
</evidence>
<keyword evidence="3" id="KW-0812">Transmembrane</keyword>
<keyword evidence="1" id="KW-0175">Coiled coil</keyword>
<keyword evidence="4" id="KW-1185">Reference proteome</keyword>
<evidence type="ECO:0000256" key="1">
    <source>
        <dbReference type="SAM" id="Coils"/>
    </source>
</evidence>
<protein>
    <submittedName>
        <fullName evidence="5">Uncharacterized protein</fullName>
    </submittedName>
</protein>
<feature type="compositionally biased region" description="Basic and acidic residues" evidence="2">
    <location>
        <begin position="235"/>
        <end position="246"/>
    </location>
</feature>
<organism evidence="4 5">
    <name type="scientific">Meloidogyne javanica</name>
    <name type="common">Root-knot nematode worm</name>
    <dbReference type="NCBI Taxonomy" id="6303"/>
    <lineage>
        <taxon>Eukaryota</taxon>
        <taxon>Metazoa</taxon>
        <taxon>Ecdysozoa</taxon>
        <taxon>Nematoda</taxon>
        <taxon>Chromadorea</taxon>
        <taxon>Rhabditida</taxon>
        <taxon>Tylenchina</taxon>
        <taxon>Tylenchomorpha</taxon>
        <taxon>Tylenchoidea</taxon>
        <taxon>Meloidogynidae</taxon>
        <taxon>Meloidogyninae</taxon>
        <taxon>Meloidogyne</taxon>
        <taxon>Meloidogyne incognita group</taxon>
    </lineage>
</organism>
<dbReference type="WBParaSite" id="scaffold34652_cov210.g21491">
    <property type="protein sequence ID" value="scaffold34652_cov210.g21491"/>
    <property type="gene ID" value="scaffold34652_cov210.g21491"/>
</dbReference>